<protein>
    <submittedName>
        <fullName evidence="5">Glycosyltransferase family 2 protein</fullName>
    </submittedName>
</protein>
<proteinExistence type="inferred from homology"/>
<dbReference type="Pfam" id="PF00535">
    <property type="entry name" value="Glycos_transf_2"/>
    <property type="match status" value="1"/>
</dbReference>
<keyword evidence="6" id="KW-1185">Reference proteome</keyword>
<evidence type="ECO:0000313" key="6">
    <source>
        <dbReference type="Proteomes" id="UP001596264"/>
    </source>
</evidence>
<evidence type="ECO:0000256" key="2">
    <source>
        <dbReference type="ARBA" id="ARBA00022676"/>
    </source>
</evidence>
<dbReference type="Proteomes" id="UP001596264">
    <property type="component" value="Unassembled WGS sequence"/>
</dbReference>
<dbReference type="InterPro" id="IPR050834">
    <property type="entry name" value="Glycosyltransf_2"/>
</dbReference>
<comment type="similarity">
    <text evidence="1">Belongs to the glycosyltransferase 2 family.</text>
</comment>
<evidence type="ECO:0000313" key="5">
    <source>
        <dbReference type="EMBL" id="MFC6382307.1"/>
    </source>
</evidence>
<dbReference type="InterPro" id="IPR001173">
    <property type="entry name" value="Glyco_trans_2-like"/>
</dbReference>
<evidence type="ECO:0000256" key="3">
    <source>
        <dbReference type="ARBA" id="ARBA00022679"/>
    </source>
</evidence>
<dbReference type="PANTHER" id="PTHR43685:SF5">
    <property type="entry name" value="GLYCOSYLTRANSFERASE EPSE-RELATED"/>
    <property type="match status" value="1"/>
</dbReference>
<feature type="domain" description="Glycosyltransferase 2-like" evidence="4">
    <location>
        <begin position="8"/>
        <end position="134"/>
    </location>
</feature>
<evidence type="ECO:0000259" key="4">
    <source>
        <dbReference type="Pfam" id="PF00535"/>
    </source>
</evidence>
<reference evidence="6" key="1">
    <citation type="journal article" date="2019" name="Int. J. Syst. Evol. Microbiol.">
        <title>The Global Catalogue of Microorganisms (GCM) 10K type strain sequencing project: providing services to taxonomists for standard genome sequencing and annotation.</title>
        <authorList>
            <consortium name="The Broad Institute Genomics Platform"/>
            <consortium name="The Broad Institute Genome Sequencing Center for Infectious Disease"/>
            <person name="Wu L."/>
            <person name="Ma J."/>
        </authorList>
    </citation>
    <scope>NUCLEOTIDE SEQUENCE [LARGE SCALE GENOMIC DNA]</scope>
    <source>
        <strain evidence="6">CCM 2050</strain>
    </source>
</reference>
<dbReference type="CDD" id="cd00761">
    <property type="entry name" value="Glyco_tranf_GTA_type"/>
    <property type="match status" value="1"/>
</dbReference>
<dbReference type="InterPro" id="IPR029044">
    <property type="entry name" value="Nucleotide-diphossugar_trans"/>
</dbReference>
<comment type="caution">
    <text evidence="5">The sequence shown here is derived from an EMBL/GenBank/DDBJ whole genome shotgun (WGS) entry which is preliminary data.</text>
</comment>
<gene>
    <name evidence="5" type="ORF">ACFP58_12730</name>
</gene>
<sequence>MNISVYITIGIPFYNAENYLALAIESVISQSFKDWELILVDDGSTDKSLEIAKSFESTDKRIRVISDGLNKKLPYRLNQIIDESDYDYIARMDADDIIHPDRLRIQLEFLEKNPSYDLVSSGIVSIDNSNQVYGYRGVKDIYTDFDAVKRSYPIAHASVLSRRSWNNRNKYNIDYPRSQDYELWSRSASKNDLKIAVLPDLLYYYREEGNLFADKLVKSYHTGFEIYTKYKKSFSTSQFIKLKSKTLIIITMDKLGVLQKIASRRNNKDVSTTVISYHQSIIDKIVTINNY</sequence>
<dbReference type="RefSeq" id="WP_201564498.1">
    <property type="nucleotide sequence ID" value="NZ_CAJGZK010000026.1"/>
</dbReference>
<organism evidence="5 6">
    <name type="scientific">Psychrobacter glacincola</name>
    <dbReference type="NCBI Taxonomy" id="56810"/>
    <lineage>
        <taxon>Bacteria</taxon>
        <taxon>Pseudomonadati</taxon>
        <taxon>Pseudomonadota</taxon>
        <taxon>Gammaproteobacteria</taxon>
        <taxon>Moraxellales</taxon>
        <taxon>Moraxellaceae</taxon>
        <taxon>Psychrobacter</taxon>
    </lineage>
</organism>
<name>A0ABW1WCE5_9GAMM</name>
<accession>A0ABW1WCE5</accession>
<dbReference type="EMBL" id="JBHSTZ010000063">
    <property type="protein sequence ID" value="MFC6382307.1"/>
    <property type="molecule type" value="Genomic_DNA"/>
</dbReference>
<dbReference type="PANTHER" id="PTHR43685">
    <property type="entry name" value="GLYCOSYLTRANSFERASE"/>
    <property type="match status" value="1"/>
</dbReference>
<evidence type="ECO:0000256" key="1">
    <source>
        <dbReference type="ARBA" id="ARBA00006739"/>
    </source>
</evidence>
<keyword evidence="2" id="KW-0328">Glycosyltransferase</keyword>
<keyword evidence="3" id="KW-0808">Transferase</keyword>
<dbReference type="Gene3D" id="3.90.550.10">
    <property type="entry name" value="Spore Coat Polysaccharide Biosynthesis Protein SpsA, Chain A"/>
    <property type="match status" value="1"/>
</dbReference>
<dbReference type="SUPFAM" id="SSF53448">
    <property type="entry name" value="Nucleotide-diphospho-sugar transferases"/>
    <property type="match status" value="1"/>
</dbReference>